<sequence>MGCDQTKIRSPVASIHRNSNIERKSVFSYNSDEHHTLSILPEVPPSDLSPIDKDAFTTTVCQQRQKSIDNLVYRETIDKWKPSSIEALVNSIQELSANKNKIDQAWIIFYWISENISYDTDAFFSNQIGTQDAISAFQNRTAVCDGYSSLYAELCNRIGVQCFKVNGYAKGFEFDPRQMSFDEINHAWNIIILEEDHSYFVEPTWGSGYVDKKTHKYKKKLVSDYFLCRPEHMIYRHLPTDPDYQLLTHPITIEQYLMLPYVYPAFFTYDLQIVSPAYSAKVDLVKDESYGLVIIKTPNSTIELSGSLEDEAGNKIEGGHLVYLDKEDQALWRCQFAPPKIGKYNIFIFVGQKSSQDQHSAAAVQFAFDVDHLPLPPISYPHIWSAFFDDNIEIIKPKNSRYIDWPSKANTGYCKILVRSSDKVYVSAGLKDGLTGNNVTNGTLVNFDHETHIWHCLFAPSNTGVPFELTLFARRPNEDKSHSVAEFILRPIPNNALTQSMTFPERYLPFCNAKCLLIEPLNGVLERQSFVHFRCQIPGAQQVNVTVDGEWIEDDPWKPNENDMFDGVIQVGNKEVIIYANFDSKSESYGGLLKYTVS</sequence>
<evidence type="ECO:0000313" key="4">
    <source>
        <dbReference type="EMBL" id="CAF4451601.1"/>
    </source>
</evidence>
<dbReference type="Proteomes" id="UP000663848">
    <property type="component" value="Unassembled WGS sequence"/>
</dbReference>
<dbReference type="InterPro" id="IPR056564">
    <property type="entry name" value="Ig-like_KY"/>
</dbReference>
<dbReference type="Gene3D" id="3.10.620.30">
    <property type="match status" value="1"/>
</dbReference>
<protein>
    <recommendedName>
        <fullName evidence="6">Transglutaminase-like domain-containing protein</fullName>
    </recommendedName>
</protein>
<accession>A0A817TJD2</accession>
<gene>
    <name evidence="3" type="ORF">GRG538_LOCUS2018</name>
    <name evidence="4" type="ORF">QYT958_LOCUS686</name>
</gene>
<evidence type="ECO:0008006" key="6">
    <source>
        <dbReference type="Google" id="ProtNLM"/>
    </source>
</evidence>
<name>A0A817TJD2_9BILA</name>
<organism evidence="3 5">
    <name type="scientific">Rotaria socialis</name>
    <dbReference type="NCBI Taxonomy" id="392032"/>
    <lineage>
        <taxon>Eukaryota</taxon>
        <taxon>Metazoa</taxon>
        <taxon>Spiralia</taxon>
        <taxon>Gnathifera</taxon>
        <taxon>Rotifera</taxon>
        <taxon>Eurotatoria</taxon>
        <taxon>Bdelloidea</taxon>
        <taxon>Philodinida</taxon>
        <taxon>Philodinidae</taxon>
        <taxon>Rotaria</taxon>
    </lineage>
</organism>
<evidence type="ECO:0000259" key="1">
    <source>
        <dbReference type="Pfam" id="PF01841"/>
    </source>
</evidence>
<evidence type="ECO:0000259" key="2">
    <source>
        <dbReference type="Pfam" id="PF23265"/>
    </source>
</evidence>
<dbReference type="AlphaFoldDB" id="A0A817TJD2"/>
<feature type="domain" description="KY-like immunoglobulin-like" evidence="2">
    <location>
        <begin position="254"/>
        <end position="362"/>
    </location>
</feature>
<dbReference type="Pfam" id="PF01841">
    <property type="entry name" value="Transglut_core"/>
    <property type="match status" value="1"/>
</dbReference>
<dbReference type="PANTHER" id="PTHR46333:SF2">
    <property type="entry name" value="CYTOKINESIS PROTEIN 3"/>
    <property type="match status" value="1"/>
</dbReference>
<dbReference type="Proteomes" id="UP000663872">
    <property type="component" value="Unassembled WGS sequence"/>
</dbReference>
<comment type="caution">
    <text evidence="3">The sequence shown here is derived from an EMBL/GenBank/DDBJ whole genome shotgun (WGS) entry which is preliminary data.</text>
</comment>
<proteinExistence type="predicted"/>
<reference evidence="3" key="1">
    <citation type="submission" date="2021-02" db="EMBL/GenBank/DDBJ databases">
        <authorList>
            <person name="Nowell W R."/>
        </authorList>
    </citation>
    <scope>NUCLEOTIDE SEQUENCE</scope>
</reference>
<evidence type="ECO:0000313" key="5">
    <source>
        <dbReference type="Proteomes" id="UP000663872"/>
    </source>
</evidence>
<evidence type="ECO:0000313" key="3">
    <source>
        <dbReference type="EMBL" id="CAF3316695.1"/>
    </source>
</evidence>
<dbReference type="InterPro" id="IPR038765">
    <property type="entry name" value="Papain-like_cys_pep_sf"/>
</dbReference>
<dbReference type="InterPro" id="IPR002931">
    <property type="entry name" value="Transglutaminase-like"/>
</dbReference>
<dbReference type="EMBL" id="CAJNYT010000051">
    <property type="protein sequence ID" value="CAF3316695.1"/>
    <property type="molecule type" value="Genomic_DNA"/>
</dbReference>
<dbReference type="Pfam" id="PF23265">
    <property type="entry name" value="Ig-like_KY"/>
    <property type="match status" value="2"/>
</dbReference>
<dbReference type="SUPFAM" id="SSF54001">
    <property type="entry name" value="Cysteine proteinases"/>
    <property type="match status" value="1"/>
</dbReference>
<dbReference type="InterPro" id="IPR052557">
    <property type="entry name" value="CAP/Cytokinesis_protein"/>
</dbReference>
<dbReference type="GO" id="GO:0005737">
    <property type="term" value="C:cytoplasm"/>
    <property type="evidence" value="ECO:0007669"/>
    <property type="project" value="TreeGrafter"/>
</dbReference>
<feature type="domain" description="Transglutaminase-like" evidence="1">
    <location>
        <begin position="96"/>
        <end position="195"/>
    </location>
</feature>
<dbReference type="EMBL" id="CAJOBR010000032">
    <property type="protein sequence ID" value="CAF4451601.1"/>
    <property type="molecule type" value="Genomic_DNA"/>
</dbReference>
<feature type="domain" description="KY-like immunoglobulin-like" evidence="2">
    <location>
        <begin position="378"/>
        <end position="489"/>
    </location>
</feature>
<dbReference type="PANTHER" id="PTHR46333">
    <property type="entry name" value="CYTOKINESIS PROTEIN 3"/>
    <property type="match status" value="1"/>
</dbReference>